<accession>A0ABR1HDM2</accession>
<evidence type="ECO:0000256" key="6">
    <source>
        <dbReference type="ARBA" id="ARBA00023277"/>
    </source>
</evidence>
<dbReference type="EMBL" id="JAZAVJ010000041">
    <property type="protein sequence ID" value="KAK7419030.1"/>
    <property type="molecule type" value="Genomic_DNA"/>
</dbReference>
<keyword evidence="6" id="KW-0119">Carbohydrate metabolism</keyword>
<dbReference type="SUPFAM" id="SSF49899">
    <property type="entry name" value="Concanavalin A-like lectins/glucanases"/>
    <property type="match status" value="1"/>
</dbReference>
<evidence type="ECO:0000256" key="8">
    <source>
        <dbReference type="ARBA" id="ARBA00023326"/>
    </source>
</evidence>
<dbReference type="InterPro" id="IPR013320">
    <property type="entry name" value="ConA-like_dom_sf"/>
</dbReference>
<comment type="catalytic activity">
    <reaction evidence="1">
        <text>Endohydrolysis of (1-&gt;4)-beta-D-glucosidic linkages in cellulose, lichenin and cereal beta-D-glucans.</text>
        <dbReference type="EC" id="3.2.1.4"/>
    </reaction>
</comment>
<keyword evidence="10" id="KW-0732">Signal</keyword>
<protein>
    <recommendedName>
        <fullName evidence="9">Glucanase</fullName>
        <ecNumber evidence="9">3.2.1.-</ecNumber>
    </recommendedName>
</protein>
<keyword evidence="7 9" id="KW-0326">Glycosidase</keyword>
<dbReference type="PRINTS" id="PR00734">
    <property type="entry name" value="GLHYDRLASE7"/>
</dbReference>
<keyword evidence="3 9" id="KW-0378">Hydrolase</keyword>
<gene>
    <name evidence="11" type="ORF">QQX98_003532</name>
</gene>
<feature type="chain" id="PRO_5045869659" description="Glucanase" evidence="10">
    <location>
        <begin position="19"/>
        <end position="451"/>
    </location>
</feature>
<keyword evidence="5" id="KW-0325">Glycoprotein</keyword>
<evidence type="ECO:0000313" key="12">
    <source>
        <dbReference type="Proteomes" id="UP001498476"/>
    </source>
</evidence>
<dbReference type="CDD" id="cd07999">
    <property type="entry name" value="GH7_CBH_EG"/>
    <property type="match status" value="1"/>
</dbReference>
<dbReference type="Gene3D" id="2.70.100.10">
    <property type="entry name" value="Glycoside hydrolase, family 7, domain"/>
    <property type="match status" value="1"/>
</dbReference>
<evidence type="ECO:0000256" key="1">
    <source>
        <dbReference type="ARBA" id="ARBA00000966"/>
    </source>
</evidence>
<dbReference type="InterPro" id="IPR001722">
    <property type="entry name" value="Glyco_hydro_7"/>
</dbReference>
<keyword evidence="12" id="KW-1185">Reference proteome</keyword>
<dbReference type="Proteomes" id="UP001498476">
    <property type="component" value="Unassembled WGS sequence"/>
</dbReference>
<evidence type="ECO:0000256" key="4">
    <source>
        <dbReference type="ARBA" id="ARBA00023001"/>
    </source>
</evidence>
<name>A0ABR1HDM2_9HYPO</name>
<dbReference type="Pfam" id="PF00840">
    <property type="entry name" value="Glyco_hydro_7"/>
    <property type="match status" value="1"/>
</dbReference>
<evidence type="ECO:0000256" key="2">
    <source>
        <dbReference type="ARBA" id="ARBA00006044"/>
    </source>
</evidence>
<evidence type="ECO:0000256" key="9">
    <source>
        <dbReference type="RuleBase" id="RU361164"/>
    </source>
</evidence>
<keyword evidence="8 9" id="KW-0624">Polysaccharide degradation</keyword>
<proteinExistence type="inferred from homology"/>
<keyword evidence="4 9" id="KW-0136">Cellulose degradation</keyword>
<evidence type="ECO:0000256" key="3">
    <source>
        <dbReference type="ARBA" id="ARBA00022801"/>
    </source>
</evidence>
<comment type="similarity">
    <text evidence="2 9">Belongs to the glycosyl hydrolase 7 (cellulase C) family.</text>
</comment>
<organism evidence="11 12">
    <name type="scientific">Neonectria punicea</name>
    <dbReference type="NCBI Taxonomy" id="979145"/>
    <lineage>
        <taxon>Eukaryota</taxon>
        <taxon>Fungi</taxon>
        <taxon>Dikarya</taxon>
        <taxon>Ascomycota</taxon>
        <taxon>Pezizomycotina</taxon>
        <taxon>Sordariomycetes</taxon>
        <taxon>Hypocreomycetidae</taxon>
        <taxon>Hypocreales</taxon>
        <taxon>Nectriaceae</taxon>
        <taxon>Neonectria</taxon>
    </lineage>
</organism>
<reference evidence="11 12" key="1">
    <citation type="journal article" date="2025" name="Microbiol. Resour. Announc.">
        <title>Draft genome sequences for Neonectria magnoliae and Neonectria punicea, canker pathogens of Liriodendron tulipifera and Acer saccharum in West Virginia.</title>
        <authorList>
            <person name="Petronek H.M."/>
            <person name="Kasson M.T."/>
            <person name="Metheny A.M."/>
            <person name="Stauder C.M."/>
            <person name="Lovett B."/>
            <person name="Lynch S.C."/>
            <person name="Garnas J.R."/>
            <person name="Kasson L.R."/>
            <person name="Stajich J.E."/>
        </authorList>
    </citation>
    <scope>NUCLEOTIDE SEQUENCE [LARGE SCALE GENOMIC DNA]</scope>
    <source>
        <strain evidence="11 12">NRRL 64653</strain>
    </source>
</reference>
<evidence type="ECO:0000256" key="10">
    <source>
        <dbReference type="SAM" id="SignalP"/>
    </source>
</evidence>
<dbReference type="PANTHER" id="PTHR33753">
    <property type="entry name" value="1,4-BETA-D-GLUCAN CELLOBIOHYDROLASE B"/>
    <property type="match status" value="1"/>
</dbReference>
<dbReference type="InterPro" id="IPR037019">
    <property type="entry name" value="Glyco_hydro_7_sf"/>
</dbReference>
<sequence>MALFTFLVLNLVTQLVVGQTPGNTTEVHPKLDTFRCTVLGGCRKHTNYIVVESSQHPIHQATNNVDCGSWGNAPNSTACPDAASCAKNCIIEGVPDYTVKGITTSGTEIRLQQQYRNSTVSPRVYLLEENEEQYELLHLTGSELTFDVEMSKLPCGMNSALYLSEMLQDGGQSLSPLNKAGAYYGTGYCDAQCFVTPFINGVGNIDGRGSCCNELDIWEANSRATHIAPHPCNEPGLYECAGAECGGTGVCDKSGCAWNPNRNKNTNYYGRGDTFKVDTTRKFTVVSQFVSDKSGYLTELHRHYVQDNKIIQSAVVNITGPPKINFMNDEYCEATGANEFTRLGGMKGMGEAMTRGMVLVMSLWWDETANMEWLDQGNSGPCNATEGSPTSILKVEPNPEVTFSNIRIGEINSTFSLSLPYPPGGSSDSGLVRREAHGHSHLHQRGHLHSS</sequence>
<feature type="signal peptide" evidence="10">
    <location>
        <begin position="1"/>
        <end position="18"/>
    </location>
</feature>
<evidence type="ECO:0000313" key="11">
    <source>
        <dbReference type="EMBL" id="KAK7419030.1"/>
    </source>
</evidence>
<dbReference type="EC" id="3.2.1.-" evidence="9"/>
<dbReference type="PANTHER" id="PTHR33753:SF1">
    <property type="entry name" value="ENDO-BETA-1,4-GLUCANASE CELB"/>
    <property type="match status" value="1"/>
</dbReference>
<comment type="caution">
    <text evidence="11">The sequence shown here is derived from an EMBL/GenBank/DDBJ whole genome shotgun (WGS) entry which is preliminary data.</text>
</comment>
<evidence type="ECO:0000256" key="5">
    <source>
        <dbReference type="ARBA" id="ARBA00023180"/>
    </source>
</evidence>
<evidence type="ECO:0000256" key="7">
    <source>
        <dbReference type="ARBA" id="ARBA00023295"/>
    </source>
</evidence>